<keyword evidence="5" id="KW-1185">Reference proteome</keyword>
<evidence type="ECO:0000256" key="1">
    <source>
        <dbReference type="ARBA" id="ARBA00000274"/>
    </source>
</evidence>
<evidence type="ECO:0000256" key="2">
    <source>
        <dbReference type="ARBA" id="ARBA00006763"/>
    </source>
</evidence>
<dbReference type="SUPFAM" id="SSF102405">
    <property type="entry name" value="MCP/YpsA-like"/>
    <property type="match status" value="1"/>
</dbReference>
<dbReference type="GO" id="GO:0008714">
    <property type="term" value="F:AMP nucleosidase activity"/>
    <property type="evidence" value="ECO:0007669"/>
    <property type="project" value="UniProtKB-EC"/>
</dbReference>
<dbReference type="Gene3D" id="3.40.50.450">
    <property type="match status" value="1"/>
</dbReference>
<organism evidence="4 5">
    <name type="scientific">Odoribacter laneus YIT 12061</name>
    <dbReference type="NCBI Taxonomy" id="742817"/>
    <lineage>
        <taxon>Bacteria</taxon>
        <taxon>Pseudomonadati</taxon>
        <taxon>Bacteroidota</taxon>
        <taxon>Bacteroidia</taxon>
        <taxon>Bacteroidales</taxon>
        <taxon>Odoribacteraceae</taxon>
        <taxon>Odoribacter</taxon>
    </lineage>
</organism>
<comment type="similarity">
    <text evidence="2 3">Belongs to the LOG family.</text>
</comment>
<evidence type="ECO:0000256" key="3">
    <source>
        <dbReference type="RuleBase" id="RU363015"/>
    </source>
</evidence>
<evidence type="ECO:0000313" key="4">
    <source>
        <dbReference type="EMBL" id="EHP48956.1"/>
    </source>
</evidence>
<reference evidence="4 5" key="1">
    <citation type="submission" date="2012-01" db="EMBL/GenBank/DDBJ databases">
        <title>The Genome Sequence of Odoribacter laneus YIT 12061.</title>
        <authorList>
            <consortium name="The Broad Institute Genome Sequencing Platform"/>
            <person name="Earl A."/>
            <person name="Ward D."/>
            <person name="Feldgarden M."/>
            <person name="Gevers D."/>
            <person name="Morotomi M."/>
            <person name="Young S.K."/>
            <person name="Zeng Q."/>
            <person name="Gargeya S."/>
            <person name="Fitzgerald M."/>
            <person name="Haas B."/>
            <person name="Abouelleil A."/>
            <person name="Alvarado L."/>
            <person name="Arachchi H.M."/>
            <person name="Berlin A."/>
            <person name="Chapman S.B."/>
            <person name="Gearin G."/>
            <person name="Goldberg J."/>
            <person name="Griggs A."/>
            <person name="Gujja S."/>
            <person name="Hansen M."/>
            <person name="Heiman D."/>
            <person name="Howarth C."/>
            <person name="Larimer J."/>
            <person name="Lui A."/>
            <person name="MacDonald P.J.P."/>
            <person name="McCowen C."/>
            <person name="Montmayeur A."/>
            <person name="Murphy C."/>
            <person name="Neiman D."/>
            <person name="Pearson M."/>
            <person name="Priest M."/>
            <person name="Roberts A."/>
            <person name="Saif S."/>
            <person name="Shea T."/>
            <person name="Sisk P."/>
            <person name="Stolte C."/>
            <person name="Sykes S."/>
            <person name="Wortman J."/>
            <person name="Nusbaum C."/>
            <person name="Birren B."/>
        </authorList>
    </citation>
    <scope>NUCLEOTIDE SEQUENCE [LARGE SCALE GENOMIC DNA]</scope>
    <source>
        <strain evidence="4 5">YIT 12061</strain>
    </source>
</reference>
<dbReference type="GO" id="GO:0005829">
    <property type="term" value="C:cytosol"/>
    <property type="evidence" value="ECO:0007669"/>
    <property type="project" value="TreeGrafter"/>
</dbReference>
<dbReference type="InterPro" id="IPR005269">
    <property type="entry name" value="LOG"/>
</dbReference>
<dbReference type="HOGENOM" id="CLU_058336_4_2_10"/>
<dbReference type="GeneID" id="98068591"/>
<sequence>MNICVFCASSDLLAPVFYEQARLLGEEIARHSCEVVYGGTNCGLMREVAQAALRAGGKVKGIIPACIQEKGIAATGLTELVITSDMKERKQKMRETADAFLAMPGGWGTLEEITEVITLKQLGIHNKPVIFLNIEGFYDSFFSFIQESTRGGFIAPVYEKLYKIARTVPEVFPYLKEEKDLCIDSKY</sequence>
<dbReference type="RefSeq" id="WP_009136147.1">
    <property type="nucleotide sequence ID" value="NZ_JH594596.1"/>
</dbReference>
<evidence type="ECO:0000313" key="5">
    <source>
        <dbReference type="Proteomes" id="UP000004892"/>
    </source>
</evidence>
<dbReference type="PANTHER" id="PTHR31223:SF70">
    <property type="entry name" value="LOG FAMILY PROTEIN YJL055W"/>
    <property type="match status" value="1"/>
</dbReference>
<dbReference type="NCBIfam" id="TIGR00730">
    <property type="entry name" value="Rossman fold protein, TIGR00730 family"/>
    <property type="match status" value="1"/>
</dbReference>
<dbReference type="EC" id="3.2.2.n1" evidence="3"/>
<keyword evidence="3" id="KW-0378">Hydrolase</keyword>
<dbReference type="EMBL" id="ADMC01000015">
    <property type="protein sequence ID" value="EHP48956.1"/>
    <property type="molecule type" value="Genomic_DNA"/>
</dbReference>
<dbReference type="InterPro" id="IPR031100">
    <property type="entry name" value="LOG_fam"/>
</dbReference>
<dbReference type="eggNOG" id="COG1611">
    <property type="taxonomic scope" value="Bacteria"/>
</dbReference>
<keyword evidence="3" id="KW-0203">Cytokinin biosynthesis</keyword>
<comment type="caution">
    <text evidence="4">The sequence shown here is derived from an EMBL/GenBank/DDBJ whole genome shotgun (WGS) entry which is preliminary data.</text>
</comment>
<dbReference type="PANTHER" id="PTHR31223">
    <property type="entry name" value="LOG FAMILY PROTEIN YJL055W"/>
    <property type="match status" value="1"/>
</dbReference>
<comment type="catalytic activity">
    <reaction evidence="1">
        <text>AMP + H2O = D-ribose 5-phosphate + adenine</text>
        <dbReference type="Rhea" id="RHEA:20129"/>
        <dbReference type="ChEBI" id="CHEBI:15377"/>
        <dbReference type="ChEBI" id="CHEBI:16708"/>
        <dbReference type="ChEBI" id="CHEBI:78346"/>
        <dbReference type="ChEBI" id="CHEBI:456215"/>
        <dbReference type="EC" id="3.2.2.4"/>
    </reaction>
</comment>
<name>H1DFG3_9BACT</name>
<accession>H1DFG3</accession>
<dbReference type="GO" id="GO:0009691">
    <property type="term" value="P:cytokinin biosynthetic process"/>
    <property type="evidence" value="ECO:0007669"/>
    <property type="project" value="UniProtKB-UniRule"/>
</dbReference>
<dbReference type="Pfam" id="PF03641">
    <property type="entry name" value="Lysine_decarbox"/>
    <property type="match status" value="1"/>
</dbReference>
<gene>
    <name evidence="4" type="ORF">HMPREF9449_00999</name>
</gene>
<protein>
    <recommendedName>
        <fullName evidence="3">Cytokinin riboside 5'-monophosphate phosphoribohydrolase</fullName>
        <ecNumber evidence="3">3.2.2.n1</ecNumber>
    </recommendedName>
</protein>
<dbReference type="Proteomes" id="UP000004892">
    <property type="component" value="Unassembled WGS sequence"/>
</dbReference>
<dbReference type="STRING" id="742817.HMPREF9449_00999"/>
<dbReference type="AlphaFoldDB" id="H1DFG3"/>
<proteinExistence type="inferred from homology"/>
<dbReference type="PATRIC" id="fig|742817.3.peg.1058"/>